<reference evidence="1" key="2">
    <citation type="submission" date="2023-05" db="EMBL/GenBank/DDBJ databases">
        <authorList>
            <consortium name="Lawrence Berkeley National Laboratory"/>
            <person name="Steindorff A."/>
            <person name="Hensen N."/>
            <person name="Bonometti L."/>
            <person name="Westerberg I."/>
            <person name="Brannstrom I.O."/>
            <person name="Guillou S."/>
            <person name="Cros-Aarteil S."/>
            <person name="Calhoun S."/>
            <person name="Haridas S."/>
            <person name="Kuo A."/>
            <person name="Mondo S."/>
            <person name="Pangilinan J."/>
            <person name="Riley R."/>
            <person name="Labutti K."/>
            <person name="Andreopoulos B."/>
            <person name="Lipzen A."/>
            <person name="Chen C."/>
            <person name="Yanf M."/>
            <person name="Daum C."/>
            <person name="Ng V."/>
            <person name="Clum A."/>
            <person name="Ohm R."/>
            <person name="Martin F."/>
            <person name="Silar P."/>
            <person name="Natvig D."/>
            <person name="Lalanne C."/>
            <person name="Gautier V."/>
            <person name="Ament-Velasquez S.L."/>
            <person name="Kruys A."/>
            <person name="Hutchinson M.I."/>
            <person name="Powell A.J."/>
            <person name="Barry K."/>
            <person name="Miller A.N."/>
            <person name="Grigoriev I.V."/>
            <person name="Debuchy R."/>
            <person name="Gladieux P."/>
            <person name="Thoren M.H."/>
            <person name="Johannesson H."/>
        </authorList>
    </citation>
    <scope>NUCLEOTIDE SEQUENCE</scope>
    <source>
        <strain evidence="1">CBS 757.83</strain>
    </source>
</reference>
<evidence type="ECO:0000313" key="1">
    <source>
        <dbReference type="EMBL" id="KAK4096890.1"/>
    </source>
</evidence>
<gene>
    <name evidence="1" type="ORF">N658DRAFT_501064</name>
</gene>
<accession>A0AAN6PVM8</accession>
<evidence type="ECO:0000313" key="2">
    <source>
        <dbReference type="Proteomes" id="UP001305647"/>
    </source>
</evidence>
<dbReference type="AlphaFoldDB" id="A0AAN6PVM8"/>
<proteinExistence type="predicted"/>
<reference evidence="1" key="1">
    <citation type="journal article" date="2023" name="Mol. Phylogenet. Evol.">
        <title>Genome-scale phylogeny and comparative genomics of the fungal order Sordariales.</title>
        <authorList>
            <person name="Hensen N."/>
            <person name="Bonometti L."/>
            <person name="Westerberg I."/>
            <person name="Brannstrom I.O."/>
            <person name="Guillou S."/>
            <person name="Cros-Aarteil S."/>
            <person name="Calhoun S."/>
            <person name="Haridas S."/>
            <person name="Kuo A."/>
            <person name="Mondo S."/>
            <person name="Pangilinan J."/>
            <person name="Riley R."/>
            <person name="LaButti K."/>
            <person name="Andreopoulos B."/>
            <person name="Lipzen A."/>
            <person name="Chen C."/>
            <person name="Yan M."/>
            <person name="Daum C."/>
            <person name="Ng V."/>
            <person name="Clum A."/>
            <person name="Steindorff A."/>
            <person name="Ohm R.A."/>
            <person name="Martin F."/>
            <person name="Silar P."/>
            <person name="Natvig D.O."/>
            <person name="Lalanne C."/>
            <person name="Gautier V."/>
            <person name="Ament-Velasquez S.L."/>
            <person name="Kruys A."/>
            <person name="Hutchinson M.I."/>
            <person name="Powell A.J."/>
            <person name="Barry K."/>
            <person name="Miller A.N."/>
            <person name="Grigoriev I.V."/>
            <person name="Debuchy R."/>
            <person name="Gladieux P."/>
            <person name="Hiltunen Thoren M."/>
            <person name="Johannesson H."/>
        </authorList>
    </citation>
    <scope>NUCLEOTIDE SEQUENCE</scope>
    <source>
        <strain evidence="1">CBS 757.83</strain>
    </source>
</reference>
<dbReference type="Proteomes" id="UP001305647">
    <property type="component" value="Unassembled WGS sequence"/>
</dbReference>
<keyword evidence="2" id="KW-1185">Reference proteome</keyword>
<name>A0AAN6PVM8_9PEZI</name>
<organism evidence="1 2">
    <name type="scientific">Parathielavia hyrcaniae</name>
    <dbReference type="NCBI Taxonomy" id="113614"/>
    <lineage>
        <taxon>Eukaryota</taxon>
        <taxon>Fungi</taxon>
        <taxon>Dikarya</taxon>
        <taxon>Ascomycota</taxon>
        <taxon>Pezizomycotina</taxon>
        <taxon>Sordariomycetes</taxon>
        <taxon>Sordariomycetidae</taxon>
        <taxon>Sordariales</taxon>
        <taxon>Chaetomiaceae</taxon>
        <taxon>Parathielavia</taxon>
    </lineage>
</organism>
<dbReference type="EMBL" id="MU863692">
    <property type="protein sequence ID" value="KAK4096890.1"/>
    <property type="molecule type" value="Genomic_DNA"/>
</dbReference>
<protein>
    <submittedName>
        <fullName evidence="1">Uncharacterized protein</fullName>
    </submittedName>
</protein>
<sequence length="150" mass="17479">MALFESLKPVVRAERKNGEAHRERGDRDINAVIDIYENALGPSDRRVLRDVILRYRRTGKRVESLAGPSPLFLLIYTDEAETAIRDKRTDNRTLALVAAKILQRHPTQFVRFCTRLAEEAERAIRSNRSANMLDIWNIVRRQDDGWLREH</sequence>
<comment type="caution">
    <text evidence="1">The sequence shown here is derived from an EMBL/GenBank/DDBJ whole genome shotgun (WGS) entry which is preliminary data.</text>
</comment>